<evidence type="ECO:0000256" key="1">
    <source>
        <dbReference type="ARBA" id="ARBA00022723"/>
    </source>
</evidence>
<proteinExistence type="inferred from homology"/>
<feature type="binding site" evidence="4">
    <location>
        <position position="133"/>
    </location>
    <ligand>
        <name>Zn(2+)</name>
        <dbReference type="ChEBI" id="CHEBI:29105"/>
        <label>3</label>
    </ligand>
</feature>
<reference evidence="6 7" key="1">
    <citation type="submission" date="2023-07" db="EMBL/GenBank/DDBJ databases">
        <title>Genomic Encyclopedia of Type Strains, Phase IV (KMG-IV): sequencing the most valuable type-strain genomes for metagenomic binning, comparative biology and taxonomic classification.</title>
        <authorList>
            <person name="Goeker M."/>
        </authorList>
    </citation>
    <scope>NUCLEOTIDE SEQUENCE [LARGE SCALE GENOMIC DNA]</scope>
    <source>
        <strain evidence="6 7">DSM 1400</strain>
    </source>
</reference>
<dbReference type="SMART" id="SM00481">
    <property type="entry name" value="POLIIIAc"/>
    <property type="match status" value="1"/>
</dbReference>
<dbReference type="PANTHER" id="PTHR36928:SF1">
    <property type="entry name" value="PHOSPHATASE YCDX-RELATED"/>
    <property type="match status" value="1"/>
</dbReference>
<comment type="caution">
    <text evidence="6">The sequence shown here is derived from an EMBL/GenBank/DDBJ whole genome shotgun (WGS) entry which is preliminary data.</text>
</comment>
<feature type="binding site" evidence="4">
    <location>
        <position position="194"/>
    </location>
    <ligand>
        <name>Zn(2+)</name>
        <dbReference type="ChEBI" id="CHEBI:29105"/>
        <label>1</label>
    </ligand>
</feature>
<evidence type="ECO:0000256" key="3">
    <source>
        <dbReference type="ARBA" id="ARBA00022833"/>
    </source>
</evidence>
<dbReference type="SUPFAM" id="SSF89550">
    <property type="entry name" value="PHP domain-like"/>
    <property type="match status" value="1"/>
</dbReference>
<keyword evidence="1 4" id="KW-0479">Metal-binding</keyword>
<feature type="binding site" evidence="4">
    <location>
        <position position="196"/>
    </location>
    <ligand>
        <name>Zn(2+)</name>
        <dbReference type="ChEBI" id="CHEBI:29105"/>
        <label>2</label>
    </ligand>
</feature>
<comment type="cofactor">
    <cofactor evidence="4">
        <name>Zn(2+)</name>
        <dbReference type="ChEBI" id="CHEBI:29105"/>
    </cofactor>
    <text evidence="4">Binds 3 Zn(2+) ions per subunit.</text>
</comment>
<dbReference type="InterPro" id="IPR003141">
    <property type="entry name" value="Pol/His_phosphatase_N"/>
</dbReference>
<dbReference type="InterPro" id="IPR004013">
    <property type="entry name" value="PHP_dom"/>
</dbReference>
<feature type="binding site" evidence="4">
    <location>
        <position position="103"/>
    </location>
    <ligand>
        <name>Zn(2+)</name>
        <dbReference type="ChEBI" id="CHEBI:29105"/>
        <label>3</label>
    </ligand>
</feature>
<feature type="binding site" evidence="4">
    <location>
        <position position="11"/>
    </location>
    <ligand>
        <name>Zn(2+)</name>
        <dbReference type="ChEBI" id="CHEBI:29105"/>
        <label>1</label>
    </ligand>
</feature>
<dbReference type="Pfam" id="PF02811">
    <property type="entry name" value="PHP"/>
    <property type="match status" value="1"/>
</dbReference>
<evidence type="ECO:0000256" key="4">
    <source>
        <dbReference type="HAMAP-Rule" id="MF_01561"/>
    </source>
</evidence>
<sequence>MKKFVVDTHTHTIVSGHAYSTLMENIKEASRKGLRVLGATDHGPQMSGAPKASYFSNMRLVPRIVEGVTILKGCEANIVDHNGNLDLPQWALERMDLIIASFHESCIKPGTRDENTNTLIKVMENPYVDIIGHPGNPAFPINEELFVKKAKENNVLIELNNSSLGVSREGSAPNCIKIALLCKIYGVKVVCGTDSHICCTIGEFDKVRPILEAIDMPEELIINTDECKIIKYLKEKKKLKDVTID</sequence>
<keyword evidence="2 4" id="KW-0378">Hydrolase</keyword>
<dbReference type="CDD" id="cd07437">
    <property type="entry name" value="PHP_HisPPase_Ycdx_like"/>
    <property type="match status" value="1"/>
</dbReference>
<evidence type="ECO:0000313" key="7">
    <source>
        <dbReference type="Proteomes" id="UP001224418"/>
    </source>
</evidence>
<dbReference type="GO" id="GO:0016787">
    <property type="term" value="F:hydrolase activity"/>
    <property type="evidence" value="ECO:0007669"/>
    <property type="project" value="UniProtKB-KW"/>
</dbReference>
<feature type="domain" description="Polymerase/histidinol phosphatase N-terminal" evidence="5">
    <location>
        <begin position="6"/>
        <end position="80"/>
    </location>
</feature>
<dbReference type="PANTHER" id="PTHR36928">
    <property type="entry name" value="PHOSPHATASE YCDX-RELATED"/>
    <property type="match status" value="1"/>
</dbReference>
<dbReference type="RefSeq" id="WP_111940628.1">
    <property type="nucleotide sequence ID" value="NZ_BAAACJ010000034.1"/>
</dbReference>
<evidence type="ECO:0000256" key="2">
    <source>
        <dbReference type="ARBA" id="ARBA00022801"/>
    </source>
</evidence>
<feature type="binding site" evidence="4">
    <location>
        <position position="9"/>
    </location>
    <ligand>
        <name>Zn(2+)</name>
        <dbReference type="ChEBI" id="CHEBI:29105"/>
        <label>1</label>
    </ligand>
</feature>
<dbReference type="Gene3D" id="3.20.20.140">
    <property type="entry name" value="Metal-dependent hydrolases"/>
    <property type="match status" value="1"/>
</dbReference>
<evidence type="ECO:0000259" key="5">
    <source>
        <dbReference type="SMART" id="SM00481"/>
    </source>
</evidence>
<dbReference type="InterPro" id="IPR016195">
    <property type="entry name" value="Pol/histidinol_Pase-like"/>
</dbReference>
<dbReference type="Proteomes" id="UP001224418">
    <property type="component" value="Unassembled WGS sequence"/>
</dbReference>
<keyword evidence="3 4" id="KW-0862">Zinc</keyword>
<feature type="binding site" evidence="4">
    <location>
        <position position="75"/>
    </location>
    <ligand>
        <name>Zn(2+)</name>
        <dbReference type="ChEBI" id="CHEBI:29105"/>
        <label>3</label>
    </ligand>
</feature>
<dbReference type="NCBIfam" id="NF006702">
    <property type="entry name" value="PRK09248.1"/>
    <property type="match status" value="1"/>
</dbReference>
<protein>
    <submittedName>
        <fullName evidence="6">Hydrolase</fullName>
    </submittedName>
</protein>
<evidence type="ECO:0000313" key="6">
    <source>
        <dbReference type="EMBL" id="MDQ0480721.1"/>
    </source>
</evidence>
<feature type="binding site" evidence="4">
    <location>
        <position position="75"/>
    </location>
    <ligand>
        <name>Zn(2+)</name>
        <dbReference type="ChEBI" id="CHEBI:29105"/>
        <label>1</label>
    </ligand>
</feature>
<dbReference type="EMBL" id="JAUSWN010000026">
    <property type="protein sequence ID" value="MDQ0480721.1"/>
    <property type="molecule type" value="Genomic_DNA"/>
</dbReference>
<organism evidence="6 7">
    <name type="scientific">Hathewaya limosa</name>
    <name type="common">Clostridium limosum</name>
    <dbReference type="NCBI Taxonomy" id="1536"/>
    <lineage>
        <taxon>Bacteria</taxon>
        <taxon>Bacillati</taxon>
        <taxon>Bacillota</taxon>
        <taxon>Clostridia</taxon>
        <taxon>Eubacteriales</taxon>
        <taxon>Clostridiaceae</taxon>
        <taxon>Hathewaya</taxon>
    </lineage>
</organism>
<dbReference type="InterPro" id="IPR050243">
    <property type="entry name" value="PHP_phosphatase"/>
</dbReference>
<dbReference type="InterPro" id="IPR023710">
    <property type="entry name" value="Phosphatase_YcdX_put"/>
</dbReference>
<comment type="similarity">
    <text evidence="4">Belongs to the PHP family.</text>
</comment>
<name>A0ABU0JUE1_HATLI</name>
<gene>
    <name evidence="6" type="ORF">QOZ93_002471</name>
</gene>
<keyword evidence="7" id="KW-1185">Reference proteome</keyword>
<feature type="binding site" evidence="4">
    <location>
        <position position="42"/>
    </location>
    <ligand>
        <name>Zn(2+)</name>
        <dbReference type="ChEBI" id="CHEBI:29105"/>
        <label>2</label>
    </ligand>
</feature>
<dbReference type="HAMAP" id="MF_01561">
    <property type="entry name" value="YcdX_phosphat"/>
    <property type="match status" value="1"/>
</dbReference>
<accession>A0ABU0JUE1</accession>
<feature type="binding site" evidence="4">
    <location>
        <position position="17"/>
    </location>
    <ligand>
        <name>Zn(2+)</name>
        <dbReference type="ChEBI" id="CHEBI:29105"/>
        <label>2</label>
    </ligand>
</feature>